<evidence type="ECO:0008006" key="3">
    <source>
        <dbReference type="Google" id="ProtNLM"/>
    </source>
</evidence>
<name>F8N6H9_9BACT</name>
<dbReference type="AlphaFoldDB" id="F8N6H9"/>
<dbReference type="Proteomes" id="UP000002772">
    <property type="component" value="Unassembled WGS sequence"/>
</dbReference>
<dbReference type="HOGENOM" id="CLU_146036_0_0_10"/>
<dbReference type="eggNOG" id="COG3464">
    <property type="taxonomic scope" value="Bacteria"/>
</dbReference>
<evidence type="ECO:0000313" key="1">
    <source>
        <dbReference type="EMBL" id="EGN57284.1"/>
    </source>
</evidence>
<dbReference type="STRING" id="688246.Premu_1881"/>
<accession>F8N6H9</accession>
<dbReference type="RefSeq" id="WP_007574714.1">
    <property type="nucleotide sequence ID" value="NZ_BPTS01000002.1"/>
</dbReference>
<protein>
    <recommendedName>
        <fullName evidence="3">Transposase</fullName>
    </recommendedName>
</protein>
<sequence length="150" mass="17721">MTYTEDKELKLYKFFADFFLPAGMLDYFELERMVESSPSRETIAKGAEYSSILDIYLKELDNRDESQQDLQMNGYTEYTTIEDFPIRDRKVRLHIRRRRWLDKDGKSIIISAYRIKEDGSRYSPEFAAFLKEAHGLDTSHGEKLGENVLR</sequence>
<dbReference type="OrthoDB" id="1119824at2"/>
<keyword evidence="2" id="KW-1185">Reference proteome</keyword>
<dbReference type="EMBL" id="GL945017">
    <property type="protein sequence ID" value="EGN57284.1"/>
    <property type="molecule type" value="Genomic_DNA"/>
</dbReference>
<reference evidence="2" key="1">
    <citation type="journal article" date="2011" name="Stand. Genomic Sci.">
        <title>Non-contiguous finished genome sequence of the opportunistic oral pathogen Prevotella multisaccharivorax type strain (PPPA20).</title>
        <authorList>
            <person name="Pati A."/>
            <person name="Gronow S."/>
            <person name="Lu M."/>
            <person name="Lapidus A."/>
            <person name="Nolan M."/>
            <person name="Lucas S."/>
            <person name="Hammon N."/>
            <person name="Deshpande S."/>
            <person name="Cheng J.F."/>
            <person name="Tapia R."/>
            <person name="Han C."/>
            <person name="Goodwin L."/>
            <person name="Pitluck S."/>
            <person name="Liolios K."/>
            <person name="Pagani I."/>
            <person name="Mavromatis K."/>
            <person name="Mikhailova N."/>
            <person name="Huntemann M."/>
            <person name="Chen A."/>
            <person name="Palaniappan K."/>
            <person name="Land M."/>
            <person name="Hauser L."/>
            <person name="Detter J.C."/>
            <person name="Brambilla E.M."/>
            <person name="Rohde M."/>
            <person name="Goker M."/>
            <person name="Woyke T."/>
            <person name="Bristow J."/>
            <person name="Eisen J.A."/>
            <person name="Markowitz V."/>
            <person name="Hugenholtz P."/>
            <person name="Kyrpides N.C."/>
            <person name="Klenk H.P."/>
            <person name="Ivanova N."/>
        </authorList>
    </citation>
    <scope>NUCLEOTIDE SEQUENCE [LARGE SCALE GENOMIC DNA]</scope>
    <source>
        <strain evidence="2">DSM 17128</strain>
    </source>
</reference>
<gene>
    <name evidence="1" type="ORF">Premu_1881</name>
</gene>
<proteinExistence type="predicted"/>
<evidence type="ECO:0000313" key="2">
    <source>
        <dbReference type="Proteomes" id="UP000002772"/>
    </source>
</evidence>
<organism evidence="1 2">
    <name type="scientific">Hallella multisaccharivorax DSM 17128</name>
    <dbReference type="NCBI Taxonomy" id="688246"/>
    <lineage>
        <taxon>Bacteria</taxon>
        <taxon>Pseudomonadati</taxon>
        <taxon>Bacteroidota</taxon>
        <taxon>Bacteroidia</taxon>
        <taxon>Bacteroidales</taxon>
        <taxon>Prevotellaceae</taxon>
        <taxon>Hallella</taxon>
    </lineage>
</organism>